<feature type="chain" id="PRO_5010412429" evidence="1">
    <location>
        <begin position="19"/>
        <end position="104"/>
    </location>
</feature>
<accession>A0A0B2UJP3</accession>
<gene>
    <name evidence="2" type="ORF">Tcan_02409</name>
    <name evidence="3" type="ORF">TCNE_LOCUS3407</name>
</gene>
<evidence type="ECO:0000256" key="1">
    <source>
        <dbReference type="SAM" id="SignalP"/>
    </source>
</evidence>
<evidence type="ECO:0000313" key="3">
    <source>
        <dbReference type="EMBL" id="VDM29124.1"/>
    </source>
</evidence>
<evidence type="ECO:0000313" key="2">
    <source>
        <dbReference type="EMBL" id="KHN71271.1"/>
    </source>
</evidence>
<sequence>MILQCALFAIVPITVVLAQSDLPSKLLTLQKDTSSVTLSPIIWSLTDDGDQLIVPIRFRTRASKGRLITLTGSGAEGTLFKVGYLKQPLNTPCFTICNIRLLEP</sequence>
<keyword evidence="4" id="KW-1185">Reference proteome</keyword>
<reference evidence="2 4" key="1">
    <citation type="submission" date="2014-11" db="EMBL/GenBank/DDBJ databases">
        <title>Genetic blueprint of the zoonotic pathogen Toxocara canis.</title>
        <authorList>
            <person name="Zhu X.-Q."/>
            <person name="Korhonen P.K."/>
            <person name="Cai H."/>
            <person name="Young N.D."/>
            <person name="Nejsum P."/>
            <person name="von Samson-Himmelstjerna G."/>
            <person name="Boag P.R."/>
            <person name="Tan P."/>
            <person name="Li Q."/>
            <person name="Min J."/>
            <person name="Yang Y."/>
            <person name="Wang X."/>
            <person name="Fang X."/>
            <person name="Hall R.S."/>
            <person name="Hofmann A."/>
            <person name="Sternberg P.W."/>
            <person name="Jex A.R."/>
            <person name="Gasser R.B."/>
        </authorList>
    </citation>
    <scope>NUCLEOTIDE SEQUENCE [LARGE SCALE GENOMIC DNA]</scope>
    <source>
        <strain evidence="2">PN_DK_2014</strain>
    </source>
</reference>
<organism evidence="2 4">
    <name type="scientific">Toxocara canis</name>
    <name type="common">Canine roundworm</name>
    <dbReference type="NCBI Taxonomy" id="6265"/>
    <lineage>
        <taxon>Eukaryota</taxon>
        <taxon>Metazoa</taxon>
        <taxon>Ecdysozoa</taxon>
        <taxon>Nematoda</taxon>
        <taxon>Chromadorea</taxon>
        <taxon>Rhabditida</taxon>
        <taxon>Spirurina</taxon>
        <taxon>Ascaridomorpha</taxon>
        <taxon>Ascaridoidea</taxon>
        <taxon>Toxocaridae</taxon>
        <taxon>Toxocara</taxon>
    </lineage>
</organism>
<dbReference type="OrthoDB" id="5839971at2759"/>
<dbReference type="AlphaFoldDB" id="A0A0B2UJP3"/>
<dbReference type="Proteomes" id="UP000031036">
    <property type="component" value="Unassembled WGS sequence"/>
</dbReference>
<dbReference type="EMBL" id="JPKZ01022560">
    <property type="protein sequence ID" value="KHN71271.1"/>
    <property type="molecule type" value="Genomic_DNA"/>
</dbReference>
<proteinExistence type="predicted"/>
<dbReference type="STRING" id="6265.A0A0B2UJP3"/>
<keyword evidence="1" id="KW-0732">Signal</keyword>
<name>A0A0B2UJP3_TOXCA</name>
<evidence type="ECO:0000313" key="4">
    <source>
        <dbReference type="Proteomes" id="UP000031036"/>
    </source>
</evidence>
<feature type="signal peptide" evidence="1">
    <location>
        <begin position="1"/>
        <end position="18"/>
    </location>
</feature>
<protein>
    <submittedName>
        <fullName evidence="2">Uncharacterized protein</fullName>
    </submittedName>
</protein>
<reference evidence="3" key="2">
    <citation type="submission" date="2018-11" db="EMBL/GenBank/DDBJ databases">
        <authorList>
            <consortium name="Pathogen Informatics"/>
        </authorList>
    </citation>
    <scope>NUCLEOTIDE SEQUENCE [LARGE SCALE GENOMIC DNA]</scope>
</reference>
<dbReference type="EMBL" id="UYWY01004334">
    <property type="protein sequence ID" value="VDM29124.1"/>
    <property type="molecule type" value="Genomic_DNA"/>
</dbReference>